<dbReference type="Gene3D" id="2.60.120.990">
    <property type="match status" value="1"/>
</dbReference>
<dbReference type="InterPro" id="IPR040887">
    <property type="entry name" value="AUDH_Cupin"/>
</dbReference>
<dbReference type="OrthoDB" id="5378718at2759"/>
<dbReference type="SUPFAM" id="SSF69318">
    <property type="entry name" value="Integrin alpha N-terminal domain"/>
    <property type="match status" value="1"/>
</dbReference>
<gene>
    <name evidence="3" type="ORF">CALCODRAFT_277406</name>
</gene>
<feature type="domain" description="Aldos-2-ulose dehydratase/isomerase (AUDH) Cupin" evidence="1">
    <location>
        <begin position="433"/>
        <end position="747"/>
    </location>
</feature>
<sequence length="764" mass="84482">MSYLNPSVVQPTFHTAIVDERCRDPSSFFVYAFPALADDSKAPDVVTYGNGVVQIYDNPFNDPKFASKQAEWHPRTVGKLVQPTGMTHGAVTSSGYNDVIIGDMIGTSLNAINEDGGRISWFENPGKTRSSQMWMQREIGRNAGNFCVKAGHFTDPFKLQVMSFPFASKNTKVNPNLVDIPVPVVVFTCPDDPKTAHPWPSTIANEGSFYAIKDARVIPSPTYGGLDKLLIGSHEGISLMWYDGTAWVVDRIAPLLRPQSHSPEGILALDYGKVGNDRIAYIAAAECPDFCLTIHVKDTKTHADGTPTLNPWKKLVLDNFNRPEVGRQVGSFHDLICGDFDGDGTDEFIVSIGMGCDHEHEAGGIWYYKPIDLVSGRFAKWRIGNSMSGHGHACVGDFTASCTLDIINMSVTVSTHQAMMELHVNENKRTIHSISATRAHNEVVLHVPERGKVKAFDEVPLLGIGNTNITLVVLPAGHSCTCPPGCGIGIKVLDGSVSWTEKGKRMTRTCVTEQKHQTSALVNPSNALLFADGEDGAMLLMFTPNGAGKHGPYDDMSKIVVRNLLPDYMPEDVRALQFPFIRVDRLDWGKDDIRFKDSEFYNCTGIYIRRNNNADDLIVHMQLWTAGVGVDCGFHNHADKSFCEVHYCLFNGTGNAGMWWAGHDDYPPPEPPAAHLDRSKMHHIRLPNHAEHGPLWDINKDGSPMHRSDGQILYPWHAWLAGEATDLSKNFPGLRQSYDVWMAFEFPSVSIRRLAQKNIAGIKA</sequence>
<protein>
    <submittedName>
        <fullName evidence="3">Uncharacterized protein</fullName>
    </submittedName>
</protein>
<dbReference type="AlphaFoldDB" id="A0A165JP63"/>
<proteinExistence type="predicted"/>
<dbReference type="InterPro" id="IPR054583">
    <property type="entry name" value="Beta-prop_AUDH"/>
</dbReference>
<dbReference type="InterPro" id="IPR028994">
    <property type="entry name" value="Integrin_alpha_N"/>
</dbReference>
<dbReference type="InParanoid" id="A0A165JP63"/>
<evidence type="ECO:0000313" key="4">
    <source>
        <dbReference type="Proteomes" id="UP000076842"/>
    </source>
</evidence>
<dbReference type="Pfam" id="PF18637">
    <property type="entry name" value="AUDH_Cupin"/>
    <property type="match status" value="1"/>
</dbReference>
<organism evidence="3 4">
    <name type="scientific">Calocera cornea HHB12733</name>
    <dbReference type="NCBI Taxonomy" id="1353952"/>
    <lineage>
        <taxon>Eukaryota</taxon>
        <taxon>Fungi</taxon>
        <taxon>Dikarya</taxon>
        <taxon>Basidiomycota</taxon>
        <taxon>Agaricomycotina</taxon>
        <taxon>Dacrymycetes</taxon>
        <taxon>Dacrymycetales</taxon>
        <taxon>Dacrymycetaceae</taxon>
        <taxon>Calocera</taxon>
    </lineage>
</organism>
<keyword evidence="4" id="KW-1185">Reference proteome</keyword>
<evidence type="ECO:0000259" key="1">
    <source>
        <dbReference type="Pfam" id="PF18637"/>
    </source>
</evidence>
<dbReference type="Pfam" id="PF22301">
    <property type="entry name" value="AUDH_beta_propeller"/>
    <property type="match status" value="1"/>
</dbReference>
<accession>A0A165JP63</accession>
<dbReference type="EMBL" id="KV423918">
    <property type="protein sequence ID" value="KZT62098.1"/>
    <property type="molecule type" value="Genomic_DNA"/>
</dbReference>
<dbReference type="Proteomes" id="UP000076842">
    <property type="component" value="Unassembled WGS sequence"/>
</dbReference>
<evidence type="ECO:0000313" key="3">
    <source>
        <dbReference type="EMBL" id="KZT62098.1"/>
    </source>
</evidence>
<name>A0A165JP63_9BASI</name>
<feature type="domain" description="Aldos-2-ulose dehydratase beta-propeller" evidence="2">
    <location>
        <begin position="116"/>
        <end position="287"/>
    </location>
</feature>
<evidence type="ECO:0000259" key="2">
    <source>
        <dbReference type="Pfam" id="PF22301"/>
    </source>
</evidence>
<reference evidence="3 4" key="1">
    <citation type="journal article" date="2016" name="Mol. Biol. Evol.">
        <title>Comparative Genomics of Early-Diverging Mushroom-Forming Fungi Provides Insights into the Origins of Lignocellulose Decay Capabilities.</title>
        <authorList>
            <person name="Nagy L.G."/>
            <person name="Riley R."/>
            <person name="Tritt A."/>
            <person name="Adam C."/>
            <person name="Daum C."/>
            <person name="Floudas D."/>
            <person name="Sun H."/>
            <person name="Yadav J.S."/>
            <person name="Pangilinan J."/>
            <person name="Larsson K.H."/>
            <person name="Matsuura K."/>
            <person name="Barry K."/>
            <person name="Labutti K."/>
            <person name="Kuo R."/>
            <person name="Ohm R.A."/>
            <person name="Bhattacharya S.S."/>
            <person name="Shirouzu T."/>
            <person name="Yoshinaga Y."/>
            <person name="Martin F.M."/>
            <person name="Grigoriev I.V."/>
            <person name="Hibbett D.S."/>
        </authorList>
    </citation>
    <scope>NUCLEOTIDE SEQUENCE [LARGE SCALE GENOMIC DNA]</scope>
    <source>
        <strain evidence="3 4">HHB12733</strain>
    </source>
</reference>